<accession>A0A4Y9YD52</accession>
<dbReference type="Proteomes" id="UP000298327">
    <property type="component" value="Unassembled WGS sequence"/>
</dbReference>
<dbReference type="OrthoDB" id="3227715at2759"/>
<reference evidence="3 4" key="1">
    <citation type="submission" date="2019-02" db="EMBL/GenBank/DDBJ databases">
        <title>Genome sequencing of the rare red list fungi Dentipellis fragilis.</title>
        <authorList>
            <person name="Buettner E."/>
            <person name="Kellner H."/>
        </authorList>
    </citation>
    <scope>NUCLEOTIDE SEQUENCE [LARGE SCALE GENOMIC DNA]</scope>
    <source>
        <strain evidence="3 4">DSM 105465</strain>
    </source>
</reference>
<comment type="caution">
    <text evidence="3">The sequence shown here is derived from an EMBL/GenBank/DDBJ whole genome shotgun (WGS) entry which is preliminary data.</text>
</comment>
<protein>
    <recommendedName>
        <fullName evidence="2">Fungal-type protein kinase domain-containing protein</fullName>
    </recommendedName>
</protein>
<gene>
    <name evidence="3" type="ORF">EVG20_g7403</name>
</gene>
<dbReference type="InterPro" id="IPR040976">
    <property type="entry name" value="Pkinase_fungal"/>
</dbReference>
<proteinExistence type="predicted"/>
<evidence type="ECO:0000259" key="2">
    <source>
        <dbReference type="Pfam" id="PF17667"/>
    </source>
</evidence>
<keyword evidence="4" id="KW-1185">Reference proteome</keyword>
<sequence>MHAQIPESTARRTPADRKVSDYAVSTDLIQRAAYYAPTEFQCLEPPGLWTANYHFVAQALEAVETLPRVLIDKPKRGHYVLRHTGRDFYHNPRRHCASLKLLVSLSSSSSAGPATFSNSRPVPPPAPPDPDAVNELIYSYMATSTFNVSTLADTIQQQDGLVFSGEQRWLYHTEGRRRHTNMSERNEGEGDTLLQDCVQAVLDVSKRADIRNDLAAYARYAYFIRVCNTALESLDIPNLKNPDNLQLLFHCTDPKILAGSYDNLEPVHKPDVVIISLVATRRTSKHLDATWDKVIEKYAPKSLTHGYEWRDILDSRELQRVETKLAPLPARYKTALAKVADLHPAGPQSEVVRGPAKKKRRTETSPGSRCAVRESTMTATEQSGRCAARESTGTKRKRIDDDTDDSEVRLKSTVQCARYGAEMVSRAGAVNHAINLLVIDDVAWYNRQAAIQAEGINFIQDLRRFFVLLAAFQRFTLEGWGSNIALNPQAKHKHDSSRGRSDIRSALRTGALRMDRLAMESVTVRPAKPRISRVPAVCRLYPITTLIGREFLEAWLECVQCNYALWERGVPHSSPSLDKLMVERRTTADGRTTHSGVMSDWDLAHVEGHSQDKRRHRTGTLLFMALELLRDEYWDGKIECSYRHGLEALIWMLPWVFFRFQDGQEIKGAPLGGWRTGNYNVCREKKGAFLYDFHEGIYNPTTSYKEEWGFAYGLLFWLMDQRYASADAYRNPQRLGSKEGKAKPSKPSDTYGIFWRQVEGICSAPRREHLHYLHELIPDACLSPHHTRVAIRVVRLRTSESSTVPYRHTPLPTPYTPQEMSQAHFAHPGDLPYAPPVLRAASPSGSINTEYGPDETSLSDMELSPGEFEGKIEAALRLHEQREQEVVAEAKPVLIPKPKTAAEEKQTFEQVMRCLRWHVQQLEENQIVENMMLRGSQAGLVAQPSSDDVGVIMASMMGSGGAPSRTSVGGDIG</sequence>
<dbReference type="Pfam" id="PF17667">
    <property type="entry name" value="Pkinase_fungal"/>
    <property type="match status" value="1"/>
</dbReference>
<organism evidence="3 4">
    <name type="scientific">Dentipellis fragilis</name>
    <dbReference type="NCBI Taxonomy" id="205917"/>
    <lineage>
        <taxon>Eukaryota</taxon>
        <taxon>Fungi</taxon>
        <taxon>Dikarya</taxon>
        <taxon>Basidiomycota</taxon>
        <taxon>Agaricomycotina</taxon>
        <taxon>Agaricomycetes</taxon>
        <taxon>Russulales</taxon>
        <taxon>Hericiaceae</taxon>
        <taxon>Dentipellis</taxon>
    </lineage>
</organism>
<dbReference type="EMBL" id="SEOQ01000561">
    <property type="protein sequence ID" value="TFY60464.1"/>
    <property type="molecule type" value="Genomic_DNA"/>
</dbReference>
<name>A0A4Y9YD52_9AGAM</name>
<dbReference type="PANTHER" id="PTHR38248:SF2">
    <property type="entry name" value="FUNK1 11"/>
    <property type="match status" value="1"/>
</dbReference>
<feature type="region of interest" description="Disordered" evidence="1">
    <location>
        <begin position="346"/>
        <end position="404"/>
    </location>
</feature>
<evidence type="ECO:0000256" key="1">
    <source>
        <dbReference type="SAM" id="MobiDB-lite"/>
    </source>
</evidence>
<evidence type="ECO:0000313" key="4">
    <source>
        <dbReference type="Proteomes" id="UP000298327"/>
    </source>
</evidence>
<dbReference type="AlphaFoldDB" id="A0A4Y9YD52"/>
<dbReference type="PANTHER" id="PTHR38248">
    <property type="entry name" value="FUNK1 6"/>
    <property type="match status" value="1"/>
</dbReference>
<feature type="non-terminal residue" evidence="3">
    <location>
        <position position="973"/>
    </location>
</feature>
<evidence type="ECO:0000313" key="3">
    <source>
        <dbReference type="EMBL" id="TFY60464.1"/>
    </source>
</evidence>
<feature type="domain" description="Fungal-type protein kinase" evidence="2">
    <location>
        <begin position="549"/>
        <end position="656"/>
    </location>
</feature>